<name>A0A177MN13_METMH</name>
<accession>A0A177MN13</accession>
<reference evidence="2 4" key="1">
    <citation type="submission" date="2016-03" db="EMBL/GenBank/DDBJ databases">
        <authorList>
            <person name="Ploux O."/>
        </authorList>
    </citation>
    <scope>NUCLEOTIDE SEQUENCE [LARGE SCALE GENOMIC DNA]</scope>
    <source>
        <strain evidence="1 4">R-45363</strain>
        <strain evidence="2">R-45371</strain>
    </source>
</reference>
<dbReference type="EMBL" id="LUUH01000029">
    <property type="protein sequence ID" value="OAI07196.1"/>
    <property type="molecule type" value="Genomic_DNA"/>
</dbReference>
<dbReference type="Proteomes" id="UP000077763">
    <property type="component" value="Unassembled WGS sequence"/>
</dbReference>
<evidence type="ECO:0000313" key="1">
    <source>
        <dbReference type="EMBL" id="OAI00957.1"/>
    </source>
</evidence>
<protein>
    <submittedName>
        <fullName evidence="2">Uncharacterized protein</fullName>
    </submittedName>
</protein>
<reference evidence="3" key="2">
    <citation type="submission" date="2016-03" db="EMBL/GenBank/DDBJ databases">
        <authorList>
            <person name="Heylen K."/>
            <person name="De Vos P."/>
            <person name="Vekeman B."/>
        </authorList>
    </citation>
    <scope>NUCLEOTIDE SEQUENCE [LARGE SCALE GENOMIC DNA]</scope>
    <source>
        <strain evidence="3">R-45371</strain>
    </source>
</reference>
<organism evidence="2 3">
    <name type="scientific">Methylomonas methanica</name>
    <dbReference type="NCBI Taxonomy" id="421"/>
    <lineage>
        <taxon>Bacteria</taxon>
        <taxon>Pseudomonadati</taxon>
        <taxon>Pseudomonadota</taxon>
        <taxon>Gammaproteobacteria</taxon>
        <taxon>Methylococcales</taxon>
        <taxon>Methylococcaceae</taxon>
        <taxon>Methylomonas</taxon>
    </lineage>
</organism>
<evidence type="ECO:0000313" key="2">
    <source>
        <dbReference type="EMBL" id="OAI07196.1"/>
    </source>
</evidence>
<dbReference type="AlphaFoldDB" id="A0A177MN13"/>
<evidence type="ECO:0000313" key="3">
    <source>
        <dbReference type="Proteomes" id="UP000077763"/>
    </source>
</evidence>
<gene>
    <name evidence="1" type="ORF">A1332_18130</name>
    <name evidence="2" type="ORF">A1353_07520</name>
</gene>
<dbReference type="Proteomes" id="UP000078090">
    <property type="component" value="Unassembled WGS sequence"/>
</dbReference>
<proteinExistence type="predicted"/>
<sequence length="69" mass="8389">MKKRSIIEIFDQSWKLLPLKMAVFQRFLKRKMSQLLDLSVRIAKARIIFLKIRAQYREISYSDRQMLCP</sequence>
<evidence type="ECO:0000313" key="4">
    <source>
        <dbReference type="Proteomes" id="UP000078090"/>
    </source>
</evidence>
<dbReference type="EMBL" id="LUUG01000094">
    <property type="protein sequence ID" value="OAI00957.1"/>
    <property type="molecule type" value="Genomic_DNA"/>
</dbReference>
<comment type="caution">
    <text evidence="2">The sequence shown here is derived from an EMBL/GenBank/DDBJ whole genome shotgun (WGS) entry which is preliminary data.</text>
</comment>